<dbReference type="Proteomes" id="UP001148629">
    <property type="component" value="Unassembled WGS sequence"/>
</dbReference>
<proteinExistence type="predicted"/>
<protein>
    <submittedName>
        <fullName evidence="1">Uncharacterized protein</fullName>
    </submittedName>
</protein>
<name>A0ACC1SW36_9HYPO</name>
<gene>
    <name evidence="1" type="ORF">NM208_g1610</name>
</gene>
<comment type="caution">
    <text evidence="1">The sequence shown here is derived from an EMBL/GenBank/DDBJ whole genome shotgun (WGS) entry which is preliminary data.</text>
</comment>
<accession>A0ACC1SW36</accession>
<evidence type="ECO:0000313" key="2">
    <source>
        <dbReference type="Proteomes" id="UP001148629"/>
    </source>
</evidence>
<organism evidence="1 2">
    <name type="scientific">Fusarium decemcellulare</name>
    <dbReference type="NCBI Taxonomy" id="57161"/>
    <lineage>
        <taxon>Eukaryota</taxon>
        <taxon>Fungi</taxon>
        <taxon>Dikarya</taxon>
        <taxon>Ascomycota</taxon>
        <taxon>Pezizomycotina</taxon>
        <taxon>Sordariomycetes</taxon>
        <taxon>Hypocreomycetidae</taxon>
        <taxon>Hypocreales</taxon>
        <taxon>Nectriaceae</taxon>
        <taxon>Fusarium</taxon>
        <taxon>Fusarium decemcellulare species complex</taxon>
    </lineage>
</organism>
<sequence>MLPNSSSKASRNFMCTMGKRSAPKSRGGKQSSSAAVLVFPPFLYLGPCSAASSSTFLQTNGITSVVSVGATPSDKVDGVTYHRISIADSTSSSIADATKEAGEIIDSVTDSNGKVLVHCSAGISRSPTLIAGYLMSRQGMSLKEALSTIISARPSVCPNSGFISQLRELDMELSGQDSLGVDQLPRKTDDRLALLNE</sequence>
<evidence type="ECO:0000313" key="1">
    <source>
        <dbReference type="EMBL" id="KAJ3547255.1"/>
    </source>
</evidence>
<reference evidence="1" key="1">
    <citation type="submission" date="2022-08" db="EMBL/GenBank/DDBJ databases">
        <title>Genome Sequence of Fusarium decemcellulare.</title>
        <authorList>
            <person name="Buettner E."/>
        </authorList>
    </citation>
    <scope>NUCLEOTIDE SEQUENCE</scope>
    <source>
        <strain evidence="1">Babe19</strain>
    </source>
</reference>
<keyword evidence="2" id="KW-1185">Reference proteome</keyword>
<dbReference type="EMBL" id="JANRMS010000085">
    <property type="protein sequence ID" value="KAJ3547255.1"/>
    <property type="molecule type" value="Genomic_DNA"/>
</dbReference>